<keyword evidence="7" id="KW-0143">Chaperone</keyword>
<dbReference type="RefSeq" id="WP_115331852.1">
    <property type="nucleotide sequence ID" value="NZ_CAAAHP010000005.1"/>
</dbReference>
<evidence type="ECO:0000256" key="10">
    <source>
        <dbReference type="ARBA" id="ARBA00042775"/>
    </source>
</evidence>
<evidence type="ECO:0000256" key="6">
    <source>
        <dbReference type="ARBA" id="ARBA00023136"/>
    </source>
</evidence>
<dbReference type="InterPro" id="IPR027304">
    <property type="entry name" value="Trigger_fact/SurA_dom_sf"/>
</dbReference>
<dbReference type="Gene3D" id="1.10.4030.10">
    <property type="entry name" value="Porin chaperone SurA, peptide-binding domain"/>
    <property type="match status" value="1"/>
</dbReference>
<keyword evidence="15" id="KW-1185">Reference proteome</keyword>
<dbReference type="InterPro" id="IPR000297">
    <property type="entry name" value="PPIase_PpiC"/>
</dbReference>
<evidence type="ECO:0000256" key="4">
    <source>
        <dbReference type="ARBA" id="ARBA00022692"/>
    </source>
</evidence>
<protein>
    <recommendedName>
        <fullName evidence="9">Periplasmic chaperone PpiD</fullName>
    </recommendedName>
    <alternativeName>
        <fullName evidence="10">Periplasmic folding chaperone</fullName>
    </alternativeName>
</protein>
<sequence length="626" mass="70574">MLQKLNERIQGVIAWVVIILIAVTFTLFGLDYYMQSRHVSDAEVSVNGEPISKQAFEVNYRRARQQRDPAQITAASEAALKKQVLDNMVANEVSLQAAKTNGFDVSLAQADAAIVSIPQFQQDGRFSAERYQLALNGAMFTPASFQKEVRQGMLLNQQRFAFIGSAFAIPAEIKRFVKLYMQTRDYDYLQIPASSFIDKKDITDDQIASYYEKNPEQFIAPEKVTVDYIRLSAQKLRENIAVSDEDIKRYYNENKNNFLNPAQWRVAHILFAFPKDADEEAQTEVKQKAQDAYQALQNNPTQFSQWVKTMSSDKLSAMNNGELPWIVAGKTEFDKALSNLTQPGQISEPFKTSHGYEIFKLVAYKPAKLKPLVSVSNEIAEQLKTEMAQTKFAQLMEQLTDLSYQTPDSLASVAEELKLPIEKTGPFSREGGQTELTKNKNVINAAFSHDVLALGNNSEPIQLDNDSVVVVRVDKHIPASKKSLAEVKEVIINKLALQRAEKKAQELGSSLLVENKSDNASVQPLDTKQFVWHEVAQATRDTDKADTMINDLAFSLPKPDSKEGRRLINGDYVIVRLKKINDGQYNSLDKEQRSSLAQQIEASYGLMEYDLYINNLIKQAKIEKSH</sequence>
<keyword evidence="4 12" id="KW-0812">Transmembrane</keyword>
<dbReference type="InterPro" id="IPR046357">
    <property type="entry name" value="PPIase_dom_sf"/>
</dbReference>
<dbReference type="SUPFAM" id="SSF54534">
    <property type="entry name" value="FKBP-like"/>
    <property type="match status" value="1"/>
</dbReference>
<reference evidence="14 15" key="1">
    <citation type="submission" date="2018-06" db="EMBL/GenBank/DDBJ databases">
        <authorList>
            <consortium name="Pathogen Informatics"/>
            <person name="Doyle S."/>
        </authorList>
    </citation>
    <scope>NUCLEOTIDE SEQUENCE [LARGE SCALE GENOMIC DNA]</scope>
    <source>
        <strain evidence="14 15">NCTC13316</strain>
    </source>
</reference>
<keyword evidence="6 12" id="KW-0472">Membrane</keyword>
<comment type="similarity">
    <text evidence="8">Belongs to the PpiD chaperone family.</text>
</comment>
<evidence type="ECO:0000256" key="11">
    <source>
        <dbReference type="PROSITE-ProRule" id="PRU00278"/>
    </source>
</evidence>
<dbReference type="InterPro" id="IPR052029">
    <property type="entry name" value="PpiD_chaperone"/>
</dbReference>
<evidence type="ECO:0000313" key="15">
    <source>
        <dbReference type="Proteomes" id="UP000254794"/>
    </source>
</evidence>
<evidence type="ECO:0000256" key="7">
    <source>
        <dbReference type="ARBA" id="ARBA00023186"/>
    </source>
</evidence>
<dbReference type="Pfam" id="PF00639">
    <property type="entry name" value="Rotamase"/>
    <property type="match status" value="1"/>
</dbReference>
<evidence type="ECO:0000256" key="3">
    <source>
        <dbReference type="ARBA" id="ARBA00022519"/>
    </source>
</evidence>
<dbReference type="EMBL" id="UGOD01000001">
    <property type="protein sequence ID" value="STX52282.1"/>
    <property type="molecule type" value="Genomic_DNA"/>
</dbReference>
<keyword evidence="11 14" id="KW-0413">Isomerase</keyword>
<evidence type="ECO:0000256" key="5">
    <source>
        <dbReference type="ARBA" id="ARBA00022989"/>
    </source>
</evidence>
<keyword evidence="3" id="KW-0997">Cell inner membrane</keyword>
<accession>A0A378JVQ2</accession>
<dbReference type="GO" id="GO:0003755">
    <property type="term" value="F:peptidyl-prolyl cis-trans isomerase activity"/>
    <property type="evidence" value="ECO:0007669"/>
    <property type="project" value="UniProtKB-KW"/>
</dbReference>
<proteinExistence type="inferred from homology"/>
<comment type="subcellular location">
    <subcellularLocation>
        <location evidence="1">Cell inner membrane</location>
        <topology evidence="1">Single-pass type II membrane protein</topology>
        <orientation evidence="1">Periplasmic side</orientation>
    </subcellularLocation>
</comment>
<dbReference type="Pfam" id="PF13624">
    <property type="entry name" value="SurA_N_3"/>
    <property type="match status" value="1"/>
</dbReference>
<organism evidence="14 15">
    <name type="scientific">Legionella busanensis</name>
    <dbReference type="NCBI Taxonomy" id="190655"/>
    <lineage>
        <taxon>Bacteria</taxon>
        <taxon>Pseudomonadati</taxon>
        <taxon>Pseudomonadota</taxon>
        <taxon>Gammaproteobacteria</taxon>
        <taxon>Legionellales</taxon>
        <taxon>Legionellaceae</taxon>
        <taxon>Legionella</taxon>
    </lineage>
</organism>
<dbReference type="SUPFAM" id="SSF109998">
    <property type="entry name" value="Triger factor/SurA peptide-binding domain-like"/>
    <property type="match status" value="1"/>
</dbReference>
<dbReference type="GO" id="GO:0005886">
    <property type="term" value="C:plasma membrane"/>
    <property type="evidence" value="ECO:0007669"/>
    <property type="project" value="UniProtKB-SubCell"/>
</dbReference>
<dbReference type="OrthoDB" id="9812372at2"/>
<evidence type="ECO:0000256" key="1">
    <source>
        <dbReference type="ARBA" id="ARBA00004382"/>
    </source>
</evidence>
<evidence type="ECO:0000256" key="2">
    <source>
        <dbReference type="ARBA" id="ARBA00022475"/>
    </source>
</evidence>
<feature type="domain" description="PpiC" evidence="13">
    <location>
        <begin position="261"/>
        <end position="363"/>
    </location>
</feature>
<dbReference type="PANTHER" id="PTHR47529">
    <property type="entry name" value="PEPTIDYL-PROLYL CIS-TRANS ISOMERASE D"/>
    <property type="match status" value="1"/>
</dbReference>
<dbReference type="PROSITE" id="PS50198">
    <property type="entry name" value="PPIC_PPIASE_2"/>
    <property type="match status" value="1"/>
</dbReference>
<gene>
    <name evidence="14" type="primary">surA_2</name>
    <name evidence="14" type="ORF">NCTC13316_02389</name>
</gene>
<evidence type="ECO:0000259" key="13">
    <source>
        <dbReference type="PROSITE" id="PS50198"/>
    </source>
</evidence>
<keyword evidence="11" id="KW-0697">Rotamase</keyword>
<evidence type="ECO:0000256" key="12">
    <source>
        <dbReference type="SAM" id="Phobius"/>
    </source>
</evidence>
<keyword evidence="2" id="KW-1003">Cell membrane</keyword>
<dbReference type="PANTHER" id="PTHR47529:SF1">
    <property type="entry name" value="PERIPLASMIC CHAPERONE PPID"/>
    <property type="match status" value="1"/>
</dbReference>
<name>A0A378JVQ2_9GAMM</name>
<dbReference type="Proteomes" id="UP000254794">
    <property type="component" value="Unassembled WGS sequence"/>
</dbReference>
<evidence type="ECO:0000313" key="14">
    <source>
        <dbReference type="EMBL" id="STX52282.1"/>
    </source>
</evidence>
<keyword evidence="5 12" id="KW-1133">Transmembrane helix</keyword>
<dbReference type="Gene3D" id="3.10.50.40">
    <property type="match status" value="1"/>
</dbReference>
<evidence type="ECO:0000256" key="8">
    <source>
        <dbReference type="ARBA" id="ARBA00038408"/>
    </source>
</evidence>
<dbReference type="AlphaFoldDB" id="A0A378JVQ2"/>
<evidence type="ECO:0000256" key="9">
    <source>
        <dbReference type="ARBA" id="ARBA00040743"/>
    </source>
</evidence>
<feature type="transmembrane region" description="Helical" evidence="12">
    <location>
        <begin position="12"/>
        <end position="34"/>
    </location>
</feature>